<organism evidence="3 4">
    <name type="scientific">Steccherinum ochraceum</name>
    <dbReference type="NCBI Taxonomy" id="92696"/>
    <lineage>
        <taxon>Eukaryota</taxon>
        <taxon>Fungi</taxon>
        <taxon>Dikarya</taxon>
        <taxon>Basidiomycota</taxon>
        <taxon>Agaricomycotina</taxon>
        <taxon>Agaricomycetes</taxon>
        <taxon>Polyporales</taxon>
        <taxon>Steccherinaceae</taxon>
        <taxon>Steccherinum</taxon>
    </lineage>
</organism>
<dbReference type="OrthoDB" id="42919at2759"/>
<dbReference type="Gene3D" id="3.30.70.100">
    <property type="match status" value="1"/>
</dbReference>
<dbReference type="STRING" id="92696.A0A4R0RRH9"/>
<dbReference type="AlphaFoldDB" id="A0A4R0RRH9"/>
<feature type="domain" description="Stress-response A/B barrel" evidence="2">
    <location>
        <begin position="3"/>
        <end position="96"/>
    </location>
</feature>
<keyword evidence="4" id="KW-1185">Reference proteome</keyword>
<comment type="caution">
    <text evidence="3">The sequence shown here is derived from an EMBL/GenBank/DDBJ whole genome shotgun (WGS) entry which is preliminary data.</text>
</comment>
<dbReference type="PROSITE" id="PS51502">
    <property type="entry name" value="S_R_A_B_BARREL"/>
    <property type="match status" value="1"/>
</dbReference>
<name>A0A4R0RRH9_9APHY</name>
<dbReference type="EMBL" id="RWJN01000006">
    <property type="protein sequence ID" value="TCD71411.1"/>
    <property type="molecule type" value="Genomic_DNA"/>
</dbReference>
<dbReference type="PANTHER" id="PTHR33178:SF10">
    <property type="entry name" value="STRESS-RESPONSE A_B BARREL DOMAIN-CONTAINING PROTEIN"/>
    <property type="match status" value="1"/>
</dbReference>
<evidence type="ECO:0000313" key="4">
    <source>
        <dbReference type="Proteomes" id="UP000292702"/>
    </source>
</evidence>
<dbReference type="Proteomes" id="UP000292702">
    <property type="component" value="Unassembled WGS sequence"/>
</dbReference>
<accession>A0A4R0RRH9</accession>
<reference evidence="3 4" key="1">
    <citation type="submission" date="2018-11" db="EMBL/GenBank/DDBJ databases">
        <title>Genome assembly of Steccherinum ochraceum LE-BIN_3174, the white-rot fungus of the Steccherinaceae family (The Residual Polyporoid clade, Polyporales, Basidiomycota).</title>
        <authorList>
            <person name="Fedorova T.V."/>
            <person name="Glazunova O.A."/>
            <person name="Landesman E.O."/>
            <person name="Moiseenko K.V."/>
            <person name="Psurtseva N.V."/>
            <person name="Savinova O.S."/>
            <person name="Shakhova N.V."/>
            <person name="Tyazhelova T.V."/>
            <person name="Vasina D.V."/>
        </authorList>
    </citation>
    <scope>NUCLEOTIDE SEQUENCE [LARGE SCALE GENOMIC DNA]</scope>
    <source>
        <strain evidence="3 4">LE-BIN_3174</strain>
    </source>
</reference>
<evidence type="ECO:0000259" key="2">
    <source>
        <dbReference type="PROSITE" id="PS51502"/>
    </source>
</evidence>
<proteinExistence type="predicted"/>
<protein>
    <recommendedName>
        <fullName evidence="2">Stress-response A/B barrel domain-containing protein</fullName>
    </recommendedName>
</protein>
<sequence>MAIQHVVLSKFKADVDEAGQAKIFNIARGYLATIPQAKNAAVGPPINSRLSRGYTYGMVVTFDDSTALGAYLQHPQHLALIQALNPYTEGMMVYQIEVPDGVMSKL</sequence>
<comment type="subunit">
    <text evidence="1">Homodimer.</text>
</comment>
<dbReference type="PANTHER" id="PTHR33178">
    <property type="match status" value="1"/>
</dbReference>
<dbReference type="Pfam" id="PF07876">
    <property type="entry name" value="Dabb"/>
    <property type="match status" value="1"/>
</dbReference>
<dbReference type="InterPro" id="IPR013097">
    <property type="entry name" value="Dabb"/>
</dbReference>
<evidence type="ECO:0000313" key="3">
    <source>
        <dbReference type="EMBL" id="TCD71411.1"/>
    </source>
</evidence>
<dbReference type="InterPro" id="IPR044662">
    <property type="entry name" value="HS1/DABB1-like"/>
</dbReference>
<dbReference type="SUPFAM" id="SSF54909">
    <property type="entry name" value="Dimeric alpha+beta barrel"/>
    <property type="match status" value="1"/>
</dbReference>
<evidence type="ECO:0000256" key="1">
    <source>
        <dbReference type="ARBA" id="ARBA00011738"/>
    </source>
</evidence>
<dbReference type="InterPro" id="IPR011008">
    <property type="entry name" value="Dimeric_a/b-barrel"/>
</dbReference>
<gene>
    <name evidence="3" type="ORF">EIP91_010117</name>
</gene>
<dbReference type="SMART" id="SM00886">
    <property type="entry name" value="Dabb"/>
    <property type="match status" value="1"/>
</dbReference>